<dbReference type="OrthoDB" id="3480230at2"/>
<dbReference type="InterPro" id="IPR010982">
    <property type="entry name" value="Lambda_DNA-bd_dom_sf"/>
</dbReference>
<reference evidence="3 4" key="1">
    <citation type="submission" date="2017-08" db="EMBL/GenBank/DDBJ databases">
        <title>Mesorhizobium wenxinae sp. nov., a novel rhizobial species isolated from root nodules of chickpea (Cicer arietinum L.).</title>
        <authorList>
            <person name="Zhang J."/>
        </authorList>
    </citation>
    <scope>NUCLEOTIDE SEQUENCE [LARGE SCALE GENOMIC DNA]</scope>
    <source>
        <strain evidence="3 4">SDW018</strain>
    </source>
</reference>
<feature type="region of interest" description="Disordered" evidence="1">
    <location>
        <begin position="132"/>
        <end position="151"/>
    </location>
</feature>
<protein>
    <recommendedName>
        <fullName evidence="2">HTH cro/C1-type domain-containing protein</fullName>
    </recommendedName>
</protein>
<dbReference type="AlphaFoldDB" id="A0A271LPA3"/>
<dbReference type="EMBL" id="NPKJ01000040">
    <property type="protein sequence ID" value="PAQ09617.1"/>
    <property type="molecule type" value="Genomic_DNA"/>
</dbReference>
<accession>A0A271LPA3</accession>
<evidence type="ECO:0000256" key="1">
    <source>
        <dbReference type="SAM" id="MobiDB-lite"/>
    </source>
</evidence>
<dbReference type="InterPro" id="IPR001387">
    <property type="entry name" value="Cro/C1-type_HTH"/>
</dbReference>
<dbReference type="Gene3D" id="1.10.260.40">
    <property type="entry name" value="lambda repressor-like DNA-binding domains"/>
    <property type="match status" value="1"/>
</dbReference>
<gene>
    <name evidence="3" type="ORF">CIT26_11190</name>
</gene>
<dbReference type="SMART" id="SM00530">
    <property type="entry name" value="HTH_XRE"/>
    <property type="match status" value="1"/>
</dbReference>
<keyword evidence="4" id="KW-1185">Reference proteome</keyword>
<dbReference type="GO" id="GO:0003677">
    <property type="term" value="F:DNA binding"/>
    <property type="evidence" value="ECO:0007669"/>
    <property type="project" value="InterPro"/>
</dbReference>
<feature type="domain" description="HTH cro/C1-type" evidence="2">
    <location>
        <begin position="72"/>
        <end position="121"/>
    </location>
</feature>
<evidence type="ECO:0000313" key="4">
    <source>
        <dbReference type="Proteomes" id="UP000216442"/>
    </source>
</evidence>
<organism evidence="3 4">
    <name type="scientific">Mesorhizobium temperatum</name>
    <dbReference type="NCBI Taxonomy" id="241416"/>
    <lineage>
        <taxon>Bacteria</taxon>
        <taxon>Pseudomonadati</taxon>
        <taxon>Pseudomonadota</taxon>
        <taxon>Alphaproteobacteria</taxon>
        <taxon>Hyphomicrobiales</taxon>
        <taxon>Phyllobacteriaceae</taxon>
        <taxon>Mesorhizobium</taxon>
    </lineage>
</organism>
<dbReference type="CDD" id="cd00093">
    <property type="entry name" value="HTH_XRE"/>
    <property type="match status" value="1"/>
</dbReference>
<sequence>MSIRPTGSSSNTTAALPTGNCTGGLKGIDGVAIHAILLRLSRSDMQEAALAKGRVPKGRVNVDKAWFASRMKEHNLTMRSMADRLNMHYSALSRTLNGERRMQVDEMRKIAEIFGRPESEILMHYDFPATEDAKPGAQGSDQTFGESAGGNARARLAQRDSPGFMEGQVDFKEDDMSGNKEEYIVPPRGADPLFGCMAGTLILLPDVDYTAPADPDWGRVYDD</sequence>
<dbReference type="Proteomes" id="UP000216442">
    <property type="component" value="Unassembled WGS sequence"/>
</dbReference>
<dbReference type="PROSITE" id="PS50943">
    <property type="entry name" value="HTH_CROC1"/>
    <property type="match status" value="1"/>
</dbReference>
<dbReference type="Pfam" id="PF01381">
    <property type="entry name" value="HTH_3"/>
    <property type="match status" value="1"/>
</dbReference>
<dbReference type="SUPFAM" id="SSF47413">
    <property type="entry name" value="lambda repressor-like DNA-binding domains"/>
    <property type="match status" value="1"/>
</dbReference>
<name>A0A271LPA3_9HYPH</name>
<evidence type="ECO:0000313" key="3">
    <source>
        <dbReference type="EMBL" id="PAQ09617.1"/>
    </source>
</evidence>
<evidence type="ECO:0000259" key="2">
    <source>
        <dbReference type="PROSITE" id="PS50943"/>
    </source>
</evidence>
<comment type="caution">
    <text evidence="3">The sequence shown here is derived from an EMBL/GenBank/DDBJ whole genome shotgun (WGS) entry which is preliminary data.</text>
</comment>
<proteinExistence type="predicted"/>